<dbReference type="GO" id="GO:0030245">
    <property type="term" value="P:cellulose catabolic process"/>
    <property type="evidence" value="ECO:0007669"/>
    <property type="project" value="UniProtKB-KW"/>
</dbReference>
<comment type="catalytic activity">
    <reaction evidence="14">
        <text>[(1-&gt;4)-beta-D-glucosyl]n+m + reduced acceptor + O2 = 4-dehydro-beta-D-glucosyl-[(1-&gt;4)-beta-D-glucosyl]n-1 + [(1-&gt;4)-beta-D-glucosyl]m + acceptor + H2O.</text>
        <dbReference type="EC" id="1.14.99.56"/>
    </reaction>
</comment>
<evidence type="ECO:0000256" key="5">
    <source>
        <dbReference type="ARBA" id="ARBA00022729"/>
    </source>
</evidence>
<evidence type="ECO:0000259" key="17">
    <source>
        <dbReference type="Pfam" id="PF03443"/>
    </source>
</evidence>
<evidence type="ECO:0000256" key="2">
    <source>
        <dbReference type="ARBA" id="ARBA00004613"/>
    </source>
</evidence>
<evidence type="ECO:0000256" key="15">
    <source>
        <dbReference type="ARBA" id="ARBA00047174"/>
    </source>
</evidence>
<reference evidence="18 19" key="1">
    <citation type="journal article" date="2019" name="New Phytol.">
        <title>Comparative genomics reveals unique wood-decay strategies and fruiting body development in the Schizophyllaceae.</title>
        <authorList>
            <person name="Almasi E."/>
            <person name="Sahu N."/>
            <person name="Krizsan K."/>
            <person name="Balint B."/>
            <person name="Kovacs G.M."/>
            <person name="Kiss B."/>
            <person name="Cseklye J."/>
            <person name="Drula E."/>
            <person name="Henrissat B."/>
            <person name="Nagy I."/>
            <person name="Chovatia M."/>
            <person name="Adam C."/>
            <person name="LaButti K."/>
            <person name="Lipzen A."/>
            <person name="Riley R."/>
            <person name="Grigoriev I.V."/>
            <person name="Nagy L.G."/>
        </authorList>
    </citation>
    <scope>NUCLEOTIDE SEQUENCE [LARGE SCALE GENOMIC DNA]</scope>
    <source>
        <strain evidence="18 19">NL-1724</strain>
    </source>
</reference>
<dbReference type="Gene3D" id="2.70.50.70">
    <property type="match status" value="1"/>
</dbReference>
<evidence type="ECO:0000313" key="19">
    <source>
        <dbReference type="Proteomes" id="UP000320762"/>
    </source>
</evidence>
<keyword evidence="8" id="KW-0186">Copper</keyword>
<keyword evidence="9" id="KW-0503">Monooxygenase</keyword>
<dbReference type="GO" id="GO:0004497">
    <property type="term" value="F:monooxygenase activity"/>
    <property type="evidence" value="ECO:0007669"/>
    <property type="project" value="UniProtKB-KW"/>
</dbReference>
<keyword evidence="5 16" id="KW-0732">Signal</keyword>
<evidence type="ECO:0000256" key="6">
    <source>
        <dbReference type="ARBA" id="ARBA00023001"/>
    </source>
</evidence>
<keyword evidence="10" id="KW-1015">Disulfide bond</keyword>
<evidence type="ECO:0000256" key="4">
    <source>
        <dbReference type="ARBA" id="ARBA00022723"/>
    </source>
</evidence>
<comment type="subcellular location">
    <subcellularLocation>
        <location evidence="2">Secreted</location>
    </subcellularLocation>
</comment>
<dbReference type="STRING" id="97359.A0A550CFQ6"/>
<feature type="signal peptide" evidence="16">
    <location>
        <begin position="1"/>
        <end position="18"/>
    </location>
</feature>
<dbReference type="PANTHER" id="PTHR33353:SF10">
    <property type="entry name" value="ENDO-BETA-1,4-GLUCANASE D"/>
    <property type="match status" value="1"/>
</dbReference>
<keyword evidence="19" id="KW-1185">Reference proteome</keyword>
<keyword evidence="7" id="KW-0560">Oxidoreductase</keyword>
<proteinExistence type="inferred from homology"/>
<evidence type="ECO:0000256" key="13">
    <source>
        <dbReference type="ARBA" id="ARBA00044502"/>
    </source>
</evidence>
<dbReference type="InterPro" id="IPR005103">
    <property type="entry name" value="AA9_LPMO"/>
</dbReference>
<dbReference type="EMBL" id="VDMD01000009">
    <property type="protein sequence ID" value="TRM63635.1"/>
    <property type="molecule type" value="Genomic_DNA"/>
</dbReference>
<keyword evidence="3" id="KW-0964">Secreted</keyword>
<evidence type="ECO:0000256" key="3">
    <source>
        <dbReference type="ARBA" id="ARBA00022525"/>
    </source>
</evidence>
<dbReference type="GO" id="GO:0046872">
    <property type="term" value="F:metal ion binding"/>
    <property type="evidence" value="ECO:0007669"/>
    <property type="project" value="UniProtKB-KW"/>
</dbReference>
<accession>A0A550CFQ6</accession>
<protein>
    <recommendedName>
        <fullName evidence="15">lytic cellulose monooxygenase (C4-dehydrogenating)</fullName>
        <ecNumber evidence="15">1.14.99.56</ecNumber>
    </recommendedName>
</protein>
<comment type="similarity">
    <text evidence="13">Belongs to the polysaccharide monooxygenase AA9 family.</text>
</comment>
<dbReference type="AlphaFoldDB" id="A0A550CFQ6"/>
<dbReference type="PANTHER" id="PTHR33353">
    <property type="entry name" value="PUTATIVE (AFU_ORTHOLOGUE AFUA_1G12560)-RELATED"/>
    <property type="match status" value="1"/>
</dbReference>
<sequence length="230" mass="23911">MRLASLLVSASFAASALAHYTLPTLIVNGKSSGEWVNIRRTNNYNTQAPVQDVTSPDFTCYTSETHATATTAEVAAGSSISIKANGPMYHAGVVNVYMANAGGNAASYDGSGQKWFKVYDMPPVTNGGSSISFPGADIDTITFTIPKSLPSGEYLIRAEHIALHSASSFGGAQFYLSCAQVKVTGGGSGSPGPLVSIPGVYTGNEPGIKINIYYPVPANYTMPGPAVWSG</sequence>
<dbReference type="GO" id="GO:0016787">
    <property type="term" value="F:hydrolase activity"/>
    <property type="evidence" value="ECO:0007669"/>
    <property type="project" value="UniProtKB-KW"/>
</dbReference>
<gene>
    <name evidence="18" type="ORF">BD626DRAFT_402287</name>
</gene>
<evidence type="ECO:0000256" key="8">
    <source>
        <dbReference type="ARBA" id="ARBA00023008"/>
    </source>
</evidence>
<evidence type="ECO:0000256" key="10">
    <source>
        <dbReference type="ARBA" id="ARBA00023157"/>
    </source>
</evidence>
<dbReference type="Proteomes" id="UP000320762">
    <property type="component" value="Unassembled WGS sequence"/>
</dbReference>
<dbReference type="CDD" id="cd21175">
    <property type="entry name" value="LPMO_AA9"/>
    <property type="match status" value="1"/>
</dbReference>
<evidence type="ECO:0000256" key="11">
    <source>
        <dbReference type="ARBA" id="ARBA00023277"/>
    </source>
</evidence>
<evidence type="ECO:0000256" key="16">
    <source>
        <dbReference type="SAM" id="SignalP"/>
    </source>
</evidence>
<keyword evidence="18" id="KW-0378">Hydrolase</keyword>
<evidence type="ECO:0000256" key="9">
    <source>
        <dbReference type="ARBA" id="ARBA00023033"/>
    </source>
</evidence>
<feature type="chain" id="PRO_5021881651" description="lytic cellulose monooxygenase (C4-dehydrogenating)" evidence="16">
    <location>
        <begin position="19"/>
        <end position="230"/>
    </location>
</feature>
<evidence type="ECO:0000256" key="12">
    <source>
        <dbReference type="ARBA" id="ARBA00023326"/>
    </source>
</evidence>
<dbReference type="EC" id="1.14.99.56" evidence="15"/>
<keyword evidence="12" id="KW-0624">Polysaccharide degradation</keyword>
<dbReference type="Pfam" id="PF03443">
    <property type="entry name" value="AA9"/>
    <property type="match status" value="1"/>
</dbReference>
<dbReference type="InterPro" id="IPR049892">
    <property type="entry name" value="AA9"/>
</dbReference>
<keyword evidence="6" id="KW-0136">Cellulose degradation</keyword>
<organism evidence="18 19">
    <name type="scientific">Schizophyllum amplum</name>
    <dbReference type="NCBI Taxonomy" id="97359"/>
    <lineage>
        <taxon>Eukaryota</taxon>
        <taxon>Fungi</taxon>
        <taxon>Dikarya</taxon>
        <taxon>Basidiomycota</taxon>
        <taxon>Agaricomycotina</taxon>
        <taxon>Agaricomycetes</taxon>
        <taxon>Agaricomycetidae</taxon>
        <taxon>Agaricales</taxon>
        <taxon>Schizophyllaceae</taxon>
        <taxon>Schizophyllum</taxon>
    </lineage>
</organism>
<comment type="cofactor">
    <cofactor evidence="1">
        <name>Cu(2+)</name>
        <dbReference type="ChEBI" id="CHEBI:29036"/>
    </cofactor>
</comment>
<evidence type="ECO:0000256" key="7">
    <source>
        <dbReference type="ARBA" id="ARBA00023002"/>
    </source>
</evidence>
<dbReference type="GO" id="GO:0005576">
    <property type="term" value="C:extracellular region"/>
    <property type="evidence" value="ECO:0007669"/>
    <property type="project" value="UniProtKB-SubCell"/>
</dbReference>
<dbReference type="OrthoDB" id="3496539at2759"/>
<keyword evidence="4" id="KW-0479">Metal-binding</keyword>
<name>A0A550CFQ6_9AGAR</name>
<evidence type="ECO:0000256" key="14">
    <source>
        <dbReference type="ARBA" id="ARBA00045077"/>
    </source>
</evidence>
<comment type="caution">
    <text evidence="18">The sequence shown here is derived from an EMBL/GenBank/DDBJ whole genome shotgun (WGS) entry which is preliminary data.</text>
</comment>
<feature type="domain" description="Auxiliary Activity family 9 catalytic" evidence="17">
    <location>
        <begin position="19"/>
        <end position="216"/>
    </location>
</feature>
<evidence type="ECO:0000313" key="18">
    <source>
        <dbReference type="EMBL" id="TRM63635.1"/>
    </source>
</evidence>
<evidence type="ECO:0000256" key="1">
    <source>
        <dbReference type="ARBA" id="ARBA00001973"/>
    </source>
</evidence>
<keyword evidence="11" id="KW-0119">Carbohydrate metabolism</keyword>